<sequence length="63" mass="6424">MMLPQLGMIGGVPAPMNDNVASVIIADAQMKVACTMSGANVLGRMCFQTITGARVPEAIAAST</sequence>
<gene>
    <name evidence="1" type="ORF">GALL_520410</name>
</gene>
<proteinExistence type="predicted"/>
<dbReference type="EMBL" id="MLJW01006636">
    <property type="protein sequence ID" value="OIQ66391.1"/>
    <property type="molecule type" value="Genomic_DNA"/>
</dbReference>
<evidence type="ECO:0000313" key="1">
    <source>
        <dbReference type="EMBL" id="OIQ66391.1"/>
    </source>
</evidence>
<comment type="caution">
    <text evidence="1">The sequence shown here is derived from an EMBL/GenBank/DDBJ whole genome shotgun (WGS) entry which is preliminary data.</text>
</comment>
<dbReference type="AlphaFoldDB" id="A0A1J5PEZ6"/>
<organism evidence="1">
    <name type="scientific">mine drainage metagenome</name>
    <dbReference type="NCBI Taxonomy" id="410659"/>
    <lineage>
        <taxon>unclassified sequences</taxon>
        <taxon>metagenomes</taxon>
        <taxon>ecological metagenomes</taxon>
    </lineage>
</organism>
<accession>A0A1J5PEZ6</accession>
<reference evidence="1" key="1">
    <citation type="submission" date="2016-10" db="EMBL/GenBank/DDBJ databases">
        <title>Sequence of Gallionella enrichment culture.</title>
        <authorList>
            <person name="Poehlein A."/>
            <person name="Muehling M."/>
            <person name="Daniel R."/>
        </authorList>
    </citation>
    <scope>NUCLEOTIDE SEQUENCE</scope>
</reference>
<name>A0A1J5PEZ6_9ZZZZ</name>
<protein>
    <submittedName>
        <fullName evidence="1">Uncharacterized protein</fullName>
    </submittedName>
</protein>